<sequence length="132" mass="14943">MMRYMLDTNIVSAIVRDPRGKVLERLLEVGEENAFISIITHGEIWYGVKKNGSEELSQKVSAVTRRLYVAPLQLPTDQRYADVRLALRQGKNIGPNDLWIAAHALALDAVLVTNNESEFSRVPGLQIENWLR</sequence>
<dbReference type="SUPFAM" id="SSF88723">
    <property type="entry name" value="PIN domain-like"/>
    <property type="match status" value="1"/>
</dbReference>
<dbReference type="AlphaFoldDB" id="A0A7C1NXJ0"/>
<dbReference type="EMBL" id="DSKI01000733">
    <property type="protein sequence ID" value="HEB44828.1"/>
    <property type="molecule type" value="Genomic_DNA"/>
</dbReference>
<keyword evidence="2" id="KW-1277">Toxin-antitoxin system</keyword>
<comment type="caution">
    <text evidence="9">The sequence shown here is derived from an EMBL/GenBank/DDBJ whole genome shotgun (WGS) entry which is preliminary data.</text>
</comment>
<evidence type="ECO:0000256" key="7">
    <source>
        <dbReference type="ARBA" id="ARBA00038093"/>
    </source>
</evidence>
<evidence type="ECO:0000256" key="4">
    <source>
        <dbReference type="ARBA" id="ARBA00022723"/>
    </source>
</evidence>
<dbReference type="CDD" id="cd18748">
    <property type="entry name" value="PIN_VapC4-5_FitB-like"/>
    <property type="match status" value="1"/>
</dbReference>
<evidence type="ECO:0000256" key="5">
    <source>
        <dbReference type="ARBA" id="ARBA00022801"/>
    </source>
</evidence>
<dbReference type="PANTHER" id="PTHR33653">
    <property type="entry name" value="RIBONUCLEASE VAPC2"/>
    <property type="match status" value="1"/>
</dbReference>
<dbReference type="Gene3D" id="3.40.50.1010">
    <property type="entry name" value="5'-nuclease"/>
    <property type="match status" value="1"/>
</dbReference>
<evidence type="ECO:0000256" key="1">
    <source>
        <dbReference type="ARBA" id="ARBA00001946"/>
    </source>
</evidence>
<keyword evidence="3" id="KW-0540">Nuclease</keyword>
<evidence type="ECO:0000256" key="6">
    <source>
        <dbReference type="ARBA" id="ARBA00022842"/>
    </source>
</evidence>
<reference evidence="9" key="1">
    <citation type="journal article" date="2020" name="mSystems">
        <title>Genome- and Community-Level Interaction Insights into Carbon Utilization and Element Cycling Functions of Hydrothermarchaeota in Hydrothermal Sediment.</title>
        <authorList>
            <person name="Zhou Z."/>
            <person name="Liu Y."/>
            <person name="Xu W."/>
            <person name="Pan J."/>
            <person name="Luo Z.H."/>
            <person name="Li M."/>
        </authorList>
    </citation>
    <scope>NUCLEOTIDE SEQUENCE [LARGE SCALE GENOMIC DNA]</scope>
    <source>
        <strain evidence="9">SpSt-243</strain>
    </source>
</reference>
<organism evidence="9">
    <name type="scientific">Agrobacterium albertimagni</name>
    <dbReference type="NCBI Taxonomy" id="147266"/>
    <lineage>
        <taxon>Bacteria</taxon>
        <taxon>Pseudomonadati</taxon>
        <taxon>Pseudomonadota</taxon>
        <taxon>Alphaproteobacteria</taxon>
        <taxon>Hyphomicrobiales</taxon>
        <taxon>Rhizobiaceae</taxon>
        <taxon>Rhizobium/Agrobacterium group</taxon>
        <taxon>Agrobacterium</taxon>
    </lineage>
</organism>
<keyword evidence="6" id="KW-0460">Magnesium</keyword>
<dbReference type="GO" id="GO:0046872">
    <property type="term" value="F:metal ion binding"/>
    <property type="evidence" value="ECO:0007669"/>
    <property type="project" value="UniProtKB-KW"/>
</dbReference>
<dbReference type="InterPro" id="IPR029060">
    <property type="entry name" value="PIN-like_dom_sf"/>
</dbReference>
<evidence type="ECO:0000313" key="9">
    <source>
        <dbReference type="EMBL" id="HEB44828.1"/>
    </source>
</evidence>
<keyword evidence="5" id="KW-0378">Hydrolase</keyword>
<evidence type="ECO:0000256" key="2">
    <source>
        <dbReference type="ARBA" id="ARBA00022649"/>
    </source>
</evidence>
<proteinExistence type="inferred from homology"/>
<protein>
    <submittedName>
        <fullName evidence="9">Type II toxin-antitoxin system VapC family toxin</fullName>
    </submittedName>
</protein>
<dbReference type="InterPro" id="IPR050556">
    <property type="entry name" value="Type_II_TA_system_RNase"/>
</dbReference>
<dbReference type="InterPro" id="IPR002716">
    <property type="entry name" value="PIN_dom"/>
</dbReference>
<dbReference type="GO" id="GO:0004518">
    <property type="term" value="F:nuclease activity"/>
    <property type="evidence" value="ECO:0007669"/>
    <property type="project" value="UniProtKB-KW"/>
</dbReference>
<dbReference type="Pfam" id="PF01850">
    <property type="entry name" value="PIN"/>
    <property type="match status" value="1"/>
</dbReference>
<dbReference type="GO" id="GO:0016787">
    <property type="term" value="F:hydrolase activity"/>
    <property type="evidence" value="ECO:0007669"/>
    <property type="project" value="UniProtKB-KW"/>
</dbReference>
<comment type="cofactor">
    <cofactor evidence="1">
        <name>Mg(2+)</name>
        <dbReference type="ChEBI" id="CHEBI:18420"/>
    </cofactor>
</comment>
<evidence type="ECO:0000256" key="3">
    <source>
        <dbReference type="ARBA" id="ARBA00022722"/>
    </source>
</evidence>
<keyword evidence="4" id="KW-0479">Metal-binding</keyword>
<gene>
    <name evidence="9" type="ORF">ENP70_14305</name>
</gene>
<evidence type="ECO:0000259" key="8">
    <source>
        <dbReference type="Pfam" id="PF01850"/>
    </source>
</evidence>
<dbReference type="PANTHER" id="PTHR33653:SF1">
    <property type="entry name" value="RIBONUCLEASE VAPC2"/>
    <property type="match status" value="1"/>
</dbReference>
<comment type="similarity">
    <text evidence="7">Belongs to the PINc/VapC protein family.</text>
</comment>
<feature type="domain" description="PIN" evidence="8">
    <location>
        <begin position="4"/>
        <end position="124"/>
    </location>
</feature>
<accession>A0A7C1NXJ0</accession>
<name>A0A7C1NXJ0_9HYPH</name>